<dbReference type="EMBL" id="LR862147">
    <property type="protein sequence ID" value="CAD1829326.1"/>
    <property type="molecule type" value="Genomic_DNA"/>
</dbReference>
<sequence>MPEYQEEKEREKEKLFSLTLFFFVFFSNIEILVEIELGKLGGVVDQALEHVTARETRDPSHAYTTPDRIRASLKVVATASLKVDVPLTTCILLSTLNWMRASPLPGDASFTPRSIDSGSVKGFSKNSREAIEKGGADNMMPMELALKVASPYVSGATARRKGIAQYIDSALPLCDQDRCSWPQRDYQRKAAPWQKNFVLSAGLADAPVWDSFRPIREGTVECDIQTLDEVVEMTLW</sequence>
<accession>A0A6V7PFN8</accession>
<evidence type="ECO:0000313" key="1">
    <source>
        <dbReference type="EMBL" id="CAD1829326.1"/>
    </source>
</evidence>
<name>A0A6V7PFN8_ANACO</name>
<protein>
    <submittedName>
        <fullName evidence="1">Uncharacterized protein</fullName>
    </submittedName>
</protein>
<organism evidence="1">
    <name type="scientific">Ananas comosus var. bracteatus</name>
    <name type="common">red pineapple</name>
    <dbReference type="NCBI Taxonomy" id="296719"/>
    <lineage>
        <taxon>Eukaryota</taxon>
        <taxon>Viridiplantae</taxon>
        <taxon>Streptophyta</taxon>
        <taxon>Embryophyta</taxon>
        <taxon>Tracheophyta</taxon>
        <taxon>Spermatophyta</taxon>
        <taxon>Magnoliopsida</taxon>
        <taxon>Liliopsida</taxon>
        <taxon>Poales</taxon>
        <taxon>Bromeliaceae</taxon>
        <taxon>Bromelioideae</taxon>
        <taxon>Ananas</taxon>
    </lineage>
</organism>
<gene>
    <name evidence="1" type="ORF">CB5_LOCUS12537</name>
</gene>
<reference evidence="1" key="1">
    <citation type="submission" date="2020-07" db="EMBL/GenBank/DDBJ databases">
        <authorList>
            <person name="Lin J."/>
        </authorList>
    </citation>
    <scope>NUCLEOTIDE SEQUENCE</scope>
</reference>
<proteinExistence type="predicted"/>
<dbReference type="AlphaFoldDB" id="A0A6V7PFN8"/>